<dbReference type="PANTHER" id="PTHR21311:SF0">
    <property type="entry name" value="CONSERVED OLIGOMERIC GOLGI COMPLEX SUBUNIT 8"/>
    <property type="match status" value="1"/>
</dbReference>
<feature type="compositionally biased region" description="Basic and acidic residues" evidence="9">
    <location>
        <begin position="559"/>
        <end position="571"/>
    </location>
</feature>
<organism evidence="10 11">
    <name type="scientific">Tegillarca granosa</name>
    <name type="common">Malaysian cockle</name>
    <name type="synonym">Anadara granosa</name>
    <dbReference type="NCBI Taxonomy" id="220873"/>
    <lineage>
        <taxon>Eukaryota</taxon>
        <taxon>Metazoa</taxon>
        <taxon>Spiralia</taxon>
        <taxon>Lophotrochozoa</taxon>
        <taxon>Mollusca</taxon>
        <taxon>Bivalvia</taxon>
        <taxon>Autobranchia</taxon>
        <taxon>Pteriomorphia</taxon>
        <taxon>Arcoida</taxon>
        <taxon>Arcoidea</taxon>
        <taxon>Arcidae</taxon>
        <taxon>Tegillarca</taxon>
    </lineage>
</organism>
<feature type="compositionally biased region" description="Basic and acidic residues" evidence="9">
    <location>
        <begin position="657"/>
        <end position="673"/>
    </location>
</feature>
<keyword evidence="6" id="KW-0333">Golgi apparatus</keyword>
<evidence type="ECO:0000256" key="8">
    <source>
        <dbReference type="ARBA" id="ARBA00031347"/>
    </source>
</evidence>
<evidence type="ECO:0000256" key="3">
    <source>
        <dbReference type="ARBA" id="ARBA00020983"/>
    </source>
</evidence>
<gene>
    <name evidence="10" type="ORF">KUTeg_009125</name>
</gene>
<feature type="compositionally biased region" description="Basic and acidic residues" evidence="9">
    <location>
        <begin position="580"/>
        <end position="617"/>
    </location>
</feature>
<keyword evidence="4" id="KW-0813">Transport</keyword>
<evidence type="ECO:0000313" key="11">
    <source>
        <dbReference type="Proteomes" id="UP001217089"/>
    </source>
</evidence>
<feature type="compositionally biased region" description="Polar residues" evidence="9">
    <location>
        <begin position="625"/>
        <end position="635"/>
    </location>
</feature>
<dbReference type="InterPro" id="IPR016632">
    <property type="entry name" value="COG8_Metazoal_Plant"/>
</dbReference>
<evidence type="ECO:0000256" key="5">
    <source>
        <dbReference type="ARBA" id="ARBA00022927"/>
    </source>
</evidence>
<proteinExistence type="inferred from homology"/>
<sequence>MISLIEMASIDVEDENILTAIFKDSFPDNWKDTPDFLQYLSELSSYGVEKLSLEPERLADEKSQILEETQNLAFQNYKTFIQTAECSREIFEDIIEKHVDGMLQKLPEFYQECDGVMKKAQEINSSRRMNILTLQRHTQLLEILEMPQLMDTCVRNGYYEEALELAAHTIVNEVKNSTQLMLNQLIQQLRTNVQLPACLRVIGYLRRMDVFTEAELRIKFLQARDSWFQGILNGLPKDDEVSRVQLFDIITQYRAIFSDEDPLLSTNKDDSINEAALFHGWVVQKVSQFLSTLEFDLQHGLGGRLDSILGQCMYFGLSFSRVGADFRSLLAPIFQRAAMNGFRLALAEANARFEENMQSFNLLASTSTVGGLSYTSSAQSTQLNPPTVLLDFYPLAVYLNEILTAYNELRLCAPVSLANQVAEALTLSLENVNRVIIAFHRAEETTFDEKERTQFEYFCTVYSKDLIPYLNKCLQVLFPQSQLAQILGVSVSELAKMGNLGVIDVQSVITSIDHLIPKKEEEVQIPESSSAVNQSKASSVLDSNQPNNIAADVTQTKMVGDETDKSDHAHAESNQSETHPVSHDKHHEETETSEKPSKVIFKTDFDSDDERLHDLVSKPHLPSGENATSLGSGETTVNLDLSKDIVTGLLQTQNPGDIKDSESKNVDNDKKID</sequence>
<evidence type="ECO:0000256" key="6">
    <source>
        <dbReference type="ARBA" id="ARBA00023034"/>
    </source>
</evidence>
<keyword evidence="7" id="KW-0472">Membrane</keyword>
<dbReference type="PIRSF" id="PIRSF015415">
    <property type="entry name" value="COG8"/>
    <property type="match status" value="1"/>
</dbReference>
<dbReference type="InterPro" id="IPR007255">
    <property type="entry name" value="COG8"/>
</dbReference>
<evidence type="ECO:0000256" key="1">
    <source>
        <dbReference type="ARBA" id="ARBA00004395"/>
    </source>
</evidence>
<feature type="compositionally biased region" description="Low complexity" evidence="9">
    <location>
        <begin position="528"/>
        <end position="540"/>
    </location>
</feature>
<comment type="subcellular location">
    <subcellularLocation>
        <location evidence="1">Golgi apparatus membrane</location>
        <topology evidence="1">Peripheral membrane protein</topology>
    </subcellularLocation>
</comment>
<dbReference type="InterPro" id="IPR016159">
    <property type="entry name" value="Cullin_repeat-like_dom_sf"/>
</dbReference>
<reference evidence="10 11" key="1">
    <citation type="submission" date="2022-12" db="EMBL/GenBank/DDBJ databases">
        <title>Chromosome-level genome of Tegillarca granosa.</title>
        <authorList>
            <person name="Kim J."/>
        </authorList>
    </citation>
    <scope>NUCLEOTIDE SEQUENCE [LARGE SCALE GENOMIC DNA]</scope>
    <source>
        <strain evidence="10">Teg-2019</strain>
        <tissue evidence="10">Adductor muscle</tissue>
    </source>
</reference>
<comment type="similarity">
    <text evidence="2">Belongs to the COG8 family.</text>
</comment>
<accession>A0ABQ9F7I0</accession>
<keyword evidence="11" id="KW-1185">Reference proteome</keyword>
<comment type="caution">
    <text evidence="10">The sequence shown here is derived from an EMBL/GenBank/DDBJ whole genome shotgun (WGS) entry which is preliminary data.</text>
</comment>
<feature type="compositionally biased region" description="Polar residues" evidence="9">
    <location>
        <begin position="541"/>
        <end position="557"/>
    </location>
</feature>
<dbReference type="SUPFAM" id="SSF74788">
    <property type="entry name" value="Cullin repeat-like"/>
    <property type="match status" value="1"/>
</dbReference>
<evidence type="ECO:0000256" key="9">
    <source>
        <dbReference type="SAM" id="MobiDB-lite"/>
    </source>
</evidence>
<evidence type="ECO:0000256" key="7">
    <source>
        <dbReference type="ARBA" id="ARBA00023136"/>
    </source>
</evidence>
<name>A0ABQ9F7I0_TEGGR</name>
<feature type="region of interest" description="Disordered" evidence="9">
    <location>
        <begin position="521"/>
        <end position="635"/>
    </location>
</feature>
<feature type="region of interest" description="Disordered" evidence="9">
    <location>
        <begin position="651"/>
        <end position="673"/>
    </location>
</feature>
<evidence type="ECO:0000313" key="10">
    <source>
        <dbReference type="EMBL" id="KAJ8313339.1"/>
    </source>
</evidence>
<keyword evidence="5" id="KW-0653">Protein transport</keyword>
<dbReference type="Proteomes" id="UP001217089">
    <property type="component" value="Unassembled WGS sequence"/>
</dbReference>
<protein>
    <recommendedName>
        <fullName evidence="3">Conserved oligomeric Golgi complex subunit 8</fullName>
    </recommendedName>
    <alternativeName>
        <fullName evidence="8">Component of oligomeric Golgi complex 8</fullName>
    </alternativeName>
</protein>
<dbReference type="EMBL" id="JARBDR010000376">
    <property type="protein sequence ID" value="KAJ8313339.1"/>
    <property type="molecule type" value="Genomic_DNA"/>
</dbReference>
<dbReference type="PANTHER" id="PTHR21311">
    <property type="entry name" value="CONSERVED OLIGOMERIC GOLGI COMPLEX COMPONENT 8"/>
    <property type="match status" value="1"/>
</dbReference>
<evidence type="ECO:0000256" key="4">
    <source>
        <dbReference type="ARBA" id="ARBA00022448"/>
    </source>
</evidence>
<evidence type="ECO:0000256" key="2">
    <source>
        <dbReference type="ARBA" id="ARBA00006419"/>
    </source>
</evidence>
<dbReference type="Pfam" id="PF04124">
    <property type="entry name" value="Dor1"/>
    <property type="match status" value="1"/>
</dbReference>